<dbReference type="RefSeq" id="WP_154420671.1">
    <property type="nucleotide sequence ID" value="NZ_CALXOB010000058.1"/>
</dbReference>
<reference evidence="11 12" key="1">
    <citation type="submission" date="2019-08" db="EMBL/GenBank/DDBJ databases">
        <title>In-depth cultivation of the pig gut microbiome towards novel bacterial diversity and tailored functional studies.</title>
        <authorList>
            <person name="Wylensek D."/>
            <person name="Hitch T.C.A."/>
            <person name="Clavel T."/>
        </authorList>
    </citation>
    <scope>NUCLEOTIDE SEQUENCE [LARGE SCALE GENOMIC DNA]</scope>
    <source>
        <strain evidence="11 12">BBE-744-WT-12</strain>
    </source>
</reference>
<evidence type="ECO:0000256" key="8">
    <source>
        <dbReference type="ARBA" id="ARBA00023136"/>
    </source>
</evidence>
<keyword evidence="5" id="KW-1003">Cell membrane</keyword>
<dbReference type="InterPro" id="IPR051327">
    <property type="entry name" value="MATE_MepA_subfamily"/>
</dbReference>
<keyword evidence="7 10" id="KW-1133">Transmembrane helix</keyword>
<dbReference type="GO" id="GO:0015297">
    <property type="term" value="F:antiporter activity"/>
    <property type="evidence" value="ECO:0007669"/>
    <property type="project" value="InterPro"/>
</dbReference>
<dbReference type="PIRSF" id="PIRSF006603">
    <property type="entry name" value="DinF"/>
    <property type="match status" value="1"/>
</dbReference>
<dbReference type="PANTHER" id="PTHR43823:SF3">
    <property type="entry name" value="MULTIDRUG EXPORT PROTEIN MEPA"/>
    <property type="match status" value="1"/>
</dbReference>
<comment type="caution">
    <text evidence="11">The sequence shown here is derived from an EMBL/GenBank/DDBJ whole genome shotgun (WGS) entry which is preliminary data.</text>
</comment>
<feature type="transmembrane region" description="Helical" evidence="10">
    <location>
        <begin position="196"/>
        <end position="214"/>
    </location>
</feature>
<keyword evidence="4" id="KW-0813">Transport</keyword>
<evidence type="ECO:0000256" key="3">
    <source>
        <dbReference type="ARBA" id="ARBA00022106"/>
    </source>
</evidence>
<comment type="similarity">
    <text evidence="2">Belongs to the multi antimicrobial extrusion (MATE) (TC 2.A.66.1) family. MepA subfamily.</text>
</comment>
<dbReference type="PANTHER" id="PTHR43823">
    <property type="entry name" value="SPORULATION PROTEIN YKVU"/>
    <property type="match status" value="1"/>
</dbReference>
<evidence type="ECO:0000256" key="7">
    <source>
        <dbReference type="ARBA" id="ARBA00022989"/>
    </source>
</evidence>
<dbReference type="InterPro" id="IPR048279">
    <property type="entry name" value="MdtK-like"/>
</dbReference>
<evidence type="ECO:0000313" key="11">
    <source>
        <dbReference type="EMBL" id="MST99493.1"/>
    </source>
</evidence>
<evidence type="ECO:0000256" key="1">
    <source>
        <dbReference type="ARBA" id="ARBA00004651"/>
    </source>
</evidence>
<comment type="subcellular location">
    <subcellularLocation>
        <location evidence="1">Cell membrane</location>
        <topology evidence="1">Multi-pass membrane protein</topology>
    </subcellularLocation>
</comment>
<evidence type="ECO:0000256" key="5">
    <source>
        <dbReference type="ARBA" id="ARBA00022475"/>
    </source>
</evidence>
<feature type="transmembrane region" description="Helical" evidence="10">
    <location>
        <begin position="235"/>
        <end position="259"/>
    </location>
</feature>
<dbReference type="GO" id="GO:0046677">
    <property type="term" value="P:response to antibiotic"/>
    <property type="evidence" value="ECO:0007669"/>
    <property type="project" value="UniProtKB-KW"/>
</dbReference>
<feature type="transmembrane region" description="Helical" evidence="10">
    <location>
        <begin position="164"/>
        <end position="184"/>
    </location>
</feature>
<dbReference type="NCBIfam" id="TIGR00797">
    <property type="entry name" value="matE"/>
    <property type="match status" value="1"/>
</dbReference>
<feature type="transmembrane region" description="Helical" evidence="10">
    <location>
        <begin position="94"/>
        <end position="116"/>
    </location>
</feature>
<evidence type="ECO:0000256" key="9">
    <source>
        <dbReference type="ARBA" id="ARBA00023251"/>
    </source>
</evidence>
<dbReference type="InterPro" id="IPR045070">
    <property type="entry name" value="MATE_MepA-like"/>
</dbReference>
<keyword evidence="6 10" id="KW-0812">Transmembrane</keyword>
<dbReference type="InterPro" id="IPR002528">
    <property type="entry name" value="MATE_fam"/>
</dbReference>
<keyword evidence="12" id="KW-1185">Reference proteome</keyword>
<dbReference type="CDD" id="cd13143">
    <property type="entry name" value="MATE_MepA_like"/>
    <property type="match status" value="1"/>
</dbReference>
<proteinExistence type="inferred from homology"/>
<feature type="transmembrane region" description="Helical" evidence="10">
    <location>
        <begin position="16"/>
        <end position="37"/>
    </location>
</feature>
<evidence type="ECO:0000256" key="2">
    <source>
        <dbReference type="ARBA" id="ARBA00008417"/>
    </source>
</evidence>
<feature type="transmembrane region" description="Helical" evidence="10">
    <location>
        <begin position="49"/>
        <end position="73"/>
    </location>
</feature>
<accession>A0A844G8H9</accession>
<evidence type="ECO:0000256" key="4">
    <source>
        <dbReference type="ARBA" id="ARBA00022448"/>
    </source>
</evidence>
<protein>
    <recommendedName>
        <fullName evidence="3">Multidrug export protein MepA</fullName>
    </recommendedName>
</protein>
<dbReference type="GO" id="GO:0005886">
    <property type="term" value="C:plasma membrane"/>
    <property type="evidence" value="ECO:0007669"/>
    <property type="project" value="UniProtKB-SubCell"/>
</dbReference>
<dbReference type="Pfam" id="PF01554">
    <property type="entry name" value="MatE"/>
    <property type="match status" value="2"/>
</dbReference>
<feature type="transmembrane region" description="Helical" evidence="10">
    <location>
        <begin position="419"/>
        <end position="437"/>
    </location>
</feature>
<dbReference type="EMBL" id="VUNS01000038">
    <property type="protein sequence ID" value="MST99493.1"/>
    <property type="molecule type" value="Genomic_DNA"/>
</dbReference>
<dbReference type="GO" id="GO:0042910">
    <property type="term" value="F:xenobiotic transmembrane transporter activity"/>
    <property type="evidence" value="ECO:0007669"/>
    <property type="project" value="InterPro"/>
</dbReference>
<evidence type="ECO:0000313" key="12">
    <source>
        <dbReference type="Proteomes" id="UP000435649"/>
    </source>
</evidence>
<organism evidence="11 12">
    <name type="scientific">Victivallis lenta</name>
    <dbReference type="NCBI Taxonomy" id="2606640"/>
    <lineage>
        <taxon>Bacteria</taxon>
        <taxon>Pseudomonadati</taxon>
        <taxon>Lentisphaerota</taxon>
        <taxon>Lentisphaeria</taxon>
        <taxon>Victivallales</taxon>
        <taxon>Victivallaceae</taxon>
        <taxon>Victivallis</taxon>
    </lineage>
</organism>
<name>A0A844G8H9_9BACT</name>
<feature type="transmembrane region" description="Helical" evidence="10">
    <location>
        <begin position="136"/>
        <end position="152"/>
    </location>
</feature>
<evidence type="ECO:0000256" key="10">
    <source>
        <dbReference type="SAM" id="Phobius"/>
    </source>
</evidence>
<feature type="transmembrane region" description="Helical" evidence="10">
    <location>
        <begin position="359"/>
        <end position="378"/>
    </location>
</feature>
<dbReference type="AlphaFoldDB" id="A0A844G8H9"/>
<feature type="transmembrane region" description="Helical" evidence="10">
    <location>
        <begin position="271"/>
        <end position="296"/>
    </location>
</feature>
<keyword evidence="8 10" id="KW-0472">Membrane</keyword>
<feature type="transmembrane region" description="Helical" evidence="10">
    <location>
        <begin position="317"/>
        <end position="339"/>
    </location>
</feature>
<evidence type="ECO:0000256" key="6">
    <source>
        <dbReference type="ARBA" id="ARBA00022692"/>
    </source>
</evidence>
<sequence>MGAQTEKLGTDPVMPLLLRLALPSMAGLIIGNLYVIVDRMFIGKYVADLGLAAMNAAMPISMVIFAVSILIGRGSAVLYSIELGRKNYAEAQKLFGMSMLIYLIASAVITIGGLLFLDPLLNLVGIPPEALPYGRSYLSVSLYGTIFVMLGFQNNLIRGEGYSGLAMFTQVIGAVMNVGLDWLFVAKFGWGMSGAAWATVASQAASTVWVMSFFRSRRSIAKLDWRTFRFYGWNYFGRILYNGCSPFAINVAGSIIWTFQNHMLLEHGSLLAMAAFGIILTVNQLLMGLIFGVTMGMQPLIGYNTGAAKYHRVLKSFYCSILLAAVFALIPYLAVQIFARPIFTWFVDASNTKLIDLGVYSMRRFLLLLPIGCGSILVSQYFQSIGRAPVALFLAMTRQLAFQVPLLLILPQVFGYDGVLFSGPAGDALAFFVACFLMQRELKRLHKCEGEECRAA</sequence>
<gene>
    <name evidence="11" type="ORF">FYJ85_20915</name>
</gene>
<keyword evidence="9" id="KW-0046">Antibiotic resistance</keyword>
<feature type="transmembrane region" description="Helical" evidence="10">
    <location>
        <begin position="390"/>
        <end position="413"/>
    </location>
</feature>
<dbReference type="Proteomes" id="UP000435649">
    <property type="component" value="Unassembled WGS sequence"/>
</dbReference>